<gene>
    <name evidence="10" type="ORF">GCM10023172_40230</name>
</gene>
<comment type="caution">
    <text evidence="10">The sequence shown here is derived from an EMBL/GenBank/DDBJ whole genome shotgun (WGS) entry which is preliminary data.</text>
</comment>
<dbReference type="EMBL" id="BAABGQ010000012">
    <property type="protein sequence ID" value="GAA4508318.1"/>
    <property type="molecule type" value="Genomic_DNA"/>
</dbReference>
<reference evidence="11" key="1">
    <citation type="journal article" date="2019" name="Int. J. Syst. Evol. Microbiol.">
        <title>The Global Catalogue of Microorganisms (GCM) 10K type strain sequencing project: providing services to taxonomists for standard genome sequencing and annotation.</title>
        <authorList>
            <consortium name="The Broad Institute Genomics Platform"/>
            <consortium name="The Broad Institute Genome Sequencing Center for Infectious Disease"/>
            <person name="Wu L."/>
            <person name="Ma J."/>
        </authorList>
    </citation>
    <scope>NUCLEOTIDE SEQUENCE [LARGE SCALE GENOMIC DNA]</scope>
    <source>
        <strain evidence="11">JCM 17841</strain>
    </source>
</reference>
<keyword evidence="3 9" id="KW-0812">Transmembrane</keyword>
<name>A0ABP8QUE0_9BACT</name>
<organism evidence="10 11">
    <name type="scientific">Hymenobacter ginsengisoli</name>
    <dbReference type="NCBI Taxonomy" id="1051626"/>
    <lineage>
        <taxon>Bacteria</taxon>
        <taxon>Pseudomonadati</taxon>
        <taxon>Bacteroidota</taxon>
        <taxon>Cytophagia</taxon>
        <taxon>Cytophagales</taxon>
        <taxon>Hymenobacteraceae</taxon>
        <taxon>Hymenobacter</taxon>
    </lineage>
</organism>
<keyword evidence="2" id="KW-0813">Transport</keyword>
<dbReference type="PANTHER" id="PTHR42982:SF1">
    <property type="entry name" value="SEC-INDEPENDENT PROTEIN TRANSLOCASE PROTEIN TATA"/>
    <property type="match status" value="1"/>
</dbReference>
<evidence type="ECO:0000256" key="8">
    <source>
        <dbReference type="SAM" id="MobiDB-lite"/>
    </source>
</evidence>
<keyword evidence="5 9" id="KW-1133">Transmembrane helix</keyword>
<evidence type="ECO:0000256" key="1">
    <source>
        <dbReference type="ARBA" id="ARBA00004167"/>
    </source>
</evidence>
<keyword evidence="6" id="KW-0811">Translocation</keyword>
<accession>A0ABP8QUE0</accession>
<evidence type="ECO:0000256" key="5">
    <source>
        <dbReference type="ARBA" id="ARBA00022989"/>
    </source>
</evidence>
<evidence type="ECO:0000256" key="6">
    <source>
        <dbReference type="ARBA" id="ARBA00023010"/>
    </source>
</evidence>
<comment type="subcellular location">
    <subcellularLocation>
        <location evidence="1">Membrane</location>
        <topology evidence="1">Single-pass membrane protein</topology>
    </subcellularLocation>
</comment>
<keyword evidence="4" id="KW-0653">Protein transport</keyword>
<feature type="compositionally biased region" description="Pro residues" evidence="8">
    <location>
        <begin position="113"/>
        <end position="124"/>
    </location>
</feature>
<dbReference type="PANTHER" id="PTHR42982">
    <property type="entry name" value="SEC-INDEPENDENT PROTEIN TRANSLOCASE PROTEIN TATA"/>
    <property type="match status" value="1"/>
</dbReference>
<evidence type="ECO:0000313" key="10">
    <source>
        <dbReference type="EMBL" id="GAA4508318.1"/>
    </source>
</evidence>
<feature type="transmembrane region" description="Helical" evidence="9">
    <location>
        <begin position="6"/>
        <end position="27"/>
    </location>
</feature>
<proteinExistence type="predicted"/>
<feature type="compositionally biased region" description="Low complexity" evidence="8">
    <location>
        <begin position="56"/>
        <end position="112"/>
    </location>
</feature>
<dbReference type="Proteomes" id="UP001501243">
    <property type="component" value="Unassembled WGS sequence"/>
</dbReference>
<keyword evidence="7 9" id="KW-0472">Membrane</keyword>
<evidence type="ECO:0000256" key="7">
    <source>
        <dbReference type="ARBA" id="ARBA00023136"/>
    </source>
</evidence>
<keyword evidence="11" id="KW-1185">Reference proteome</keyword>
<feature type="region of interest" description="Disordered" evidence="8">
    <location>
        <begin position="45"/>
        <end position="124"/>
    </location>
</feature>
<dbReference type="RefSeq" id="WP_208132167.1">
    <property type="nucleotide sequence ID" value="NZ_BAABGQ010000012.1"/>
</dbReference>
<evidence type="ECO:0000313" key="11">
    <source>
        <dbReference type="Proteomes" id="UP001501243"/>
    </source>
</evidence>
<dbReference type="Gene3D" id="1.20.5.3310">
    <property type="match status" value="1"/>
</dbReference>
<evidence type="ECO:0000256" key="9">
    <source>
        <dbReference type="SAM" id="Phobius"/>
    </source>
</evidence>
<protein>
    <recommendedName>
        <fullName evidence="12">Twin-arginine translocase TatA/TatE family subunit</fullName>
    </recommendedName>
</protein>
<evidence type="ECO:0000256" key="4">
    <source>
        <dbReference type="ARBA" id="ARBA00022927"/>
    </source>
</evidence>
<sequence>MLLSTLFLFLSNPRTIIFIIFILVLFFGAKRIPELFRGVGQGVREFKDASNPEPQQPVNPNYNQQPGYQQGGYPQQGGYAQQPGYNQQPQQYNQNGYPQQPQQYGPPAQGQVPPAPYNPTTPAS</sequence>
<dbReference type="InterPro" id="IPR003369">
    <property type="entry name" value="TatA/B/E"/>
</dbReference>
<evidence type="ECO:0008006" key="12">
    <source>
        <dbReference type="Google" id="ProtNLM"/>
    </source>
</evidence>
<evidence type="ECO:0000256" key="3">
    <source>
        <dbReference type="ARBA" id="ARBA00022692"/>
    </source>
</evidence>
<evidence type="ECO:0000256" key="2">
    <source>
        <dbReference type="ARBA" id="ARBA00022448"/>
    </source>
</evidence>
<dbReference type="Pfam" id="PF02416">
    <property type="entry name" value="TatA_B_E"/>
    <property type="match status" value="1"/>
</dbReference>